<dbReference type="GO" id="GO:0016627">
    <property type="term" value="F:oxidoreductase activity, acting on the CH-CH group of donors"/>
    <property type="evidence" value="ECO:0007669"/>
    <property type="project" value="TreeGrafter"/>
</dbReference>
<sequence length="130" mass="14751">MKLSEELLELLRRPSLCYLATSMADGSPQLTQTWVDTDGEHVLINSVQTHVKTRNIERDPRVALTVSDPADPTRYFQVRGRVLEVTTDGAAEHIDALAKKYLGKPYPWYGGRDQVRVIFVIEPERVVGMR</sequence>
<dbReference type="Proteomes" id="UP000650628">
    <property type="component" value="Unassembled WGS sequence"/>
</dbReference>
<dbReference type="RefSeq" id="WP_203956451.1">
    <property type="nucleotide sequence ID" value="NZ_BOOO01000035.1"/>
</dbReference>
<dbReference type="PANTHER" id="PTHR35176">
    <property type="entry name" value="HEME OXYGENASE HI_0854-RELATED"/>
    <property type="match status" value="1"/>
</dbReference>
<evidence type="ECO:0000313" key="4">
    <source>
        <dbReference type="Proteomes" id="UP000650628"/>
    </source>
</evidence>
<dbReference type="Gene3D" id="2.30.110.10">
    <property type="entry name" value="Electron Transport, Fmn-binding Protein, Chain A"/>
    <property type="match status" value="1"/>
</dbReference>
<gene>
    <name evidence="3" type="ORF">Pmi06nite_60070</name>
</gene>
<dbReference type="NCBIfam" id="TIGR03618">
    <property type="entry name" value="Rv1155_F420"/>
    <property type="match status" value="1"/>
</dbReference>
<dbReference type="InterPro" id="IPR019920">
    <property type="entry name" value="F420-binding_dom_put"/>
</dbReference>
<accession>A0A8J3U4F7</accession>
<feature type="domain" description="Pyridoxamine 5'-phosphate oxidase N-terminal" evidence="2">
    <location>
        <begin position="3"/>
        <end position="126"/>
    </location>
</feature>
<protein>
    <submittedName>
        <fullName evidence="3">PPOX class F420-dependent enzyme</fullName>
    </submittedName>
</protein>
<comment type="caution">
    <text evidence="3">The sequence shown here is derived from an EMBL/GenBank/DDBJ whole genome shotgun (WGS) entry which is preliminary data.</text>
</comment>
<dbReference type="PANTHER" id="PTHR35176:SF6">
    <property type="entry name" value="HEME OXYGENASE HI_0854-RELATED"/>
    <property type="match status" value="1"/>
</dbReference>
<dbReference type="AlphaFoldDB" id="A0A8J3U4F7"/>
<dbReference type="SUPFAM" id="SSF50475">
    <property type="entry name" value="FMN-binding split barrel"/>
    <property type="match status" value="1"/>
</dbReference>
<dbReference type="InterPro" id="IPR011576">
    <property type="entry name" value="Pyridox_Oxase_N"/>
</dbReference>
<organism evidence="3 4">
    <name type="scientific">Planotetraspora mira</name>
    <dbReference type="NCBI Taxonomy" id="58121"/>
    <lineage>
        <taxon>Bacteria</taxon>
        <taxon>Bacillati</taxon>
        <taxon>Actinomycetota</taxon>
        <taxon>Actinomycetes</taxon>
        <taxon>Streptosporangiales</taxon>
        <taxon>Streptosporangiaceae</taxon>
        <taxon>Planotetraspora</taxon>
    </lineage>
</organism>
<dbReference type="Pfam" id="PF01243">
    <property type="entry name" value="PNPOx_N"/>
    <property type="match status" value="1"/>
</dbReference>
<evidence type="ECO:0000259" key="2">
    <source>
        <dbReference type="Pfam" id="PF01243"/>
    </source>
</evidence>
<proteinExistence type="predicted"/>
<evidence type="ECO:0000256" key="1">
    <source>
        <dbReference type="ARBA" id="ARBA00023002"/>
    </source>
</evidence>
<dbReference type="InterPro" id="IPR012349">
    <property type="entry name" value="Split_barrel_FMN-bd"/>
</dbReference>
<name>A0A8J3U4F7_9ACTN</name>
<keyword evidence="1" id="KW-0560">Oxidoreductase</keyword>
<evidence type="ECO:0000313" key="3">
    <source>
        <dbReference type="EMBL" id="GII32565.1"/>
    </source>
</evidence>
<reference evidence="3 4" key="1">
    <citation type="submission" date="2021-01" db="EMBL/GenBank/DDBJ databases">
        <title>Whole genome shotgun sequence of Planotetraspora mira NBRC 15435.</title>
        <authorList>
            <person name="Komaki H."/>
            <person name="Tamura T."/>
        </authorList>
    </citation>
    <scope>NUCLEOTIDE SEQUENCE [LARGE SCALE GENOMIC DNA]</scope>
    <source>
        <strain evidence="3 4">NBRC 15435</strain>
    </source>
</reference>
<dbReference type="GO" id="GO:0070967">
    <property type="term" value="F:coenzyme F420 binding"/>
    <property type="evidence" value="ECO:0007669"/>
    <property type="project" value="TreeGrafter"/>
</dbReference>
<dbReference type="GO" id="GO:0005829">
    <property type="term" value="C:cytosol"/>
    <property type="evidence" value="ECO:0007669"/>
    <property type="project" value="TreeGrafter"/>
</dbReference>
<dbReference type="EMBL" id="BOOO01000035">
    <property type="protein sequence ID" value="GII32565.1"/>
    <property type="molecule type" value="Genomic_DNA"/>
</dbReference>
<keyword evidence="4" id="KW-1185">Reference proteome</keyword>
<dbReference type="InterPro" id="IPR052019">
    <property type="entry name" value="F420H2_bilvrd_red/Heme_oxyg"/>
</dbReference>